<evidence type="ECO:0000256" key="1">
    <source>
        <dbReference type="SAM" id="MobiDB-lite"/>
    </source>
</evidence>
<keyword evidence="4" id="KW-1185">Reference proteome</keyword>
<sequence>MVVRFLSLLLSFCSLTSSTTTQQSNLTLHHALRRPPRRPLLQVMSPWKLYSTFLIIVSLHPPSDPPSTPPSSLSSPSTSPARPPPQTPTNGVTYLHTNDLNIP</sequence>
<feature type="chain" id="PRO_5007152167" evidence="2">
    <location>
        <begin position="19"/>
        <end position="103"/>
    </location>
</feature>
<dbReference type="EMBL" id="LLXE01000176">
    <property type="protein sequence ID" value="KUM60410.1"/>
    <property type="molecule type" value="Genomic_DNA"/>
</dbReference>
<comment type="caution">
    <text evidence="3">The sequence shown here is derived from an EMBL/GenBank/DDBJ whole genome shotgun (WGS) entry which is preliminary data.</text>
</comment>
<gene>
    <name evidence="3" type="ORF">ACN42_g6711</name>
</gene>
<feature type="region of interest" description="Disordered" evidence="1">
    <location>
        <begin position="61"/>
        <end position="103"/>
    </location>
</feature>
<evidence type="ECO:0000313" key="3">
    <source>
        <dbReference type="EMBL" id="KUM60410.1"/>
    </source>
</evidence>
<dbReference type="AlphaFoldDB" id="A0A117NN77"/>
<accession>A0A117NN77</accession>
<dbReference type="Proteomes" id="UP000055045">
    <property type="component" value="Unassembled WGS sequence"/>
</dbReference>
<organism evidence="3 4">
    <name type="scientific">Penicillium freii</name>
    <dbReference type="NCBI Taxonomy" id="48697"/>
    <lineage>
        <taxon>Eukaryota</taxon>
        <taxon>Fungi</taxon>
        <taxon>Dikarya</taxon>
        <taxon>Ascomycota</taxon>
        <taxon>Pezizomycotina</taxon>
        <taxon>Eurotiomycetes</taxon>
        <taxon>Eurotiomycetidae</taxon>
        <taxon>Eurotiales</taxon>
        <taxon>Aspergillaceae</taxon>
        <taxon>Penicillium</taxon>
    </lineage>
</organism>
<evidence type="ECO:0000313" key="4">
    <source>
        <dbReference type="Proteomes" id="UP000055045"/>
    </source>
</evidence>
<feature type="signal peptide" evidence="2">
    <location>
        <begin position="1"/>
        <end position="18"/>
    </location>
</feature>
<evidence type="ECO:0000256" key="2">
    <source>
        <dbReference type="SAM" id="SignalP"/>
    </source>
</evidence>
<reference evidence="3 4" key="1">
    <citation type="submission" date="2015-10" db="EMBL/GenBank/DDBJ databases">
        <title>Genome sequencing of Penicillium freii.</title>
        <authorList>
            <person name="Nguyen H.D."/>
            <person name="Visagie C.M."/>
            <person name="Seifert K.A."/>
        </authorList>
    </citation>
    <scope>NUCLEOTIDE SEQUENCE [LARGE SCALE GENOMIC DNA]</scope>
    <source>
        <strain evidence="3 4">DAOM 242723</strain>
    </source>
</reference>
<protein>
    <submittedName>
        <fullName evidence="3">Uncharacterized protein</fullName>
    </submittedName>
</protein>
<keyword evidence="2" id="KW-0732">Signal</keyword>
<name>A0A117NN77_PENFR</name>
<feature type="compositionally biased region" description="Polar residues" evidence="1">
    <location>
        <begin position="90"/>
        <end position="103"/>
    </location>
</feature>
<feature type="compositionally biased region" description="Low complexity" evidence="1">
    <location>
        <begin position="70"/>
        <end position="80"/>
    </location>
</feature>
<proteinExistence type="predicted"/>